<dbReference type="InterPro" id="IPR036352">
    <property type="entry name" value="Semap_dom_sf"/>
</dbReference>
<proteinExistence type="predicted"/>
<protein>
    <submittedName>
        <fullName evidence="1">Uncharacterized protein</fullName>
    </submittedName>
</protein>
<sequence>MTEIFRYAPVFKIAFLGAPSPQIRFNELFSYNDPIPLQEHVREFNCGRLFYRTFFLDIRRDILYVGAMDKVFRLNLANINRTRCERKKLLMASFSLAEIRPMSYVEADKEGNGFRIDSIRPLGRPR</sequence>
<dbReference type="AlphaFoldDB" id="A0A8X6UC60"/>
<keyword evidence="2" id="KW-1185">Reference proteome</keyword>
<comment type="caution">
    <text evidence="1">The sequence shown here is derived from an EMBL/GenBank/DDBJ whole genome shotgun (WGS) entry which is preliminary data.</text>
</comment>
<name>A0A8X6UC60_NEPPI</name>
<reference evidence="1" key="1">
    <citation type="submission" date="2020-08" db="EMBL/GenBank/DDBJ databases">
        <title>Multicomponent nature underlies the extraordinary mechanical properties of spider dragline silk.</title>
        <authorList>
            <person name="Kono N."/>
            <person name="Nakamura H."/>
            <person name="Mori M."/>
            <person name="Yoshida Y."/>
            <person name="Ohtoshi R."/>
            <person name="Malay A.D."/>
            <person name="Moran D.A.P."/>
            <person name="Tomita M."/>
            <person name="Numata K."/>
            <person name="Arakawa K."/>
        </authorList>
    </citation>
    <scope>NUCLEOTIDE SEQUENCE</scope>
</reference>
<dbReference type="SUPFAM" id="SSF101912">
    <property type="entry name" value="Sema domain"/>
    <property type="match status" value="1"/>
</dbReference>
<organism evidence="1 2">
    <name type="scientific">Nephila pilipes</name>
    <name type="common">Giant wood spider</name>
    <name type="synonym">Nephila maculata</name>
    <dbReference type="NCBI Taxonomy" id="299642"/>
    <lineage>
        <taxon>Eukaryota</taxon>
        <taxon>Metazoa</taxon>
        <taxon>Ecdysozoa</taxon>
        <taxon>Arthropoda</taxon>
        <taxon>Chelicerata</taxon>
        <taxon>Arachnida</taxon>
        <taxon>Araneae</taxon>
        <taxon>Araneomorphae</taxon>
        <taxon>Entelegynae</taxon>
        <taxon>Araneoidea</taxon>
        <taxon>Nephilidae</taxon>
        <taxon>Nephila</taxon>
    </lineage>
</organism>
<gene>
    <name evidence="1" type="ORF">NPIL_437221</name>
</gene>
<dbReference type="Proteomes" id="UP000887013">
    <property type="component" value="Unassembled WGS sequence"/>
</dbReference>
<dbReference type="EMBL" id="BMAW01027715">
    <property type="protein sequence ID" value="GFU03512.1"/>
    <property type="molecule type" value="Genomic_DNA"/>
</dbReference>
<evidence type="ECO:0000313" key="1">
    <source>
        <dbReference type="EMBL" id="GFU03512.1"/>
    </source>
</evidence>
<accession>A0A8X6UC60</accession>
<evidence type="ECO:0000313" key="2">
    <source>
        <dbReference type="Proteomes" id="UP000887013"/>
    </source>
</evidence>
<dbReference type="OrthoDB" id="9988752at2759"/>